<name>A0A7V7TW44_9HYPH</name>
<evidence type="ECO:0000256" key="4">
    <source>
        <dbReference type="ARBA" id="ARBA00012268"/>
    </source>
</evidence>
<dbReference type="Pfam" id="PF11941">
    <property type="entry name" value="DUF3459"/>
    <property type="match status" value="1"/>
</dbReference>
<dbReference type="Gene3D" id="1.10.10.760">
    <property type="entry name" value="E-set domains of sugar-utilizing enzymes"/>
    <property type="match status" value="1"/>
</dbReference>
<keyword evidence="7 14" id="KW-0378">Hydrolase</keyword>
<evidence type="ECO:0000256" key="2">
    <source>
        <dbReference type="ARBA" id="ARBA00005199"/>
    </source>
</evidence>
<evidence type="ECO:0000256" key="3">
    <source>
        <dbReference type="ARBA" id="ARBA00008061"/>
    </source>
</evidence>
<evidence type="ECO:0000313" key="18">
    <source>
        <dbReference type="EMBL" id="KAB0679265.1"/>
    </source>
</evidence>
<accession>A0A7V7TW44</accession>
<dbReference type="NCBIfam" id="TIGR02402">
    <property type="entry name" value="trehalose_TreZ"/>
    <property type="match status" value="1"/>
</dbReference>
<keyword evidence="9 14" id="KW-0326">Glycosidase</keyword>
<dbReference type="GO" id="GO:0005992">
    <property type="term" value="P:trehalose biosynthetic process"/>
    <property type="evidence" value="ECO:0007669"/>
    <property type="project" value="UniProtKB-UniRule"/>
</dbReference>
<dbReference type="SUPFAM" id="SSF51445">
    <property type="entry name" value="(Trans)glycosidases"/>
    <property type="match status" value="1"/>
</dbReference>
<dbReference type="InterPro" id="IPR014756">
    <property type="entry name" value="Ig_E-set"/>
</dbReference>
<comment type="similarity">
    <text evidence="3 14">Belongs to the glycosyl hydrolase 13 family.</text>
</comment>
<organism evidence="18 19">
    <name type="scientific">Plantimonas leprariae</name>
    <dbReference type="NCBI Taxonomy" id="2615207"/>
    <lineage>
        <taxon>Bacteria</taxon>
        <taxon>Pseudomonadati</taxon>
        <taxon>Pseudomonadota</taxon>
        <taxon>Alphaproteobacteria</taxon>
        <taxon>Hyphomicrobiales</taxon>
        <taxon>Aurantimonadaceae</taxon>
        <taxon>Plantimonas</taxon>
    </lineage>
</organism>
<dbReference type="InterPro" id="IPR022567">
    <property type="entry name" value="DUF3459"/>
</dbReference>
<evidence type="ECO:0000256" key="8">
    <source>
        <dbReference type="ARBA" id="ARBA00023277"/>
    </source>
</evidence>
<dbReference type="Pfam" id="PF00128">
    <property type="entry name" value="Alpha-amylase"/>
    <property type="match status" value="2"/>
</dbReference>
<comment type="catalytic activity">
    <reaction evidence="12 14">
        <text>hydrolysis of (1-&gt;4)-alpha-D-glucosidic linkage in 4-alpha-D-[(1-&gt;4)-alpha-D-glucanosyl]n trehalose to yield trehalose and (1-&gt;4)-alpha-D-glucan.</text>
        <dbReference type="EC" id="3.2.1.141"/>
    </reaction>
</comment>
<keyword evidence="8" id="KW-0119">Carbohydrate metabolism</keyword>
<dbReference type="InterPro" id="IPR012768">
    <property type="entry name" value="Trehalose_TreZ"/>
</dbReference>
<dbReference type="PIRSF" id="PIRSF006337">
    <property type="entry name" value="Trehalose_TreZ"/>
    <property type="match status" value="1"/>
</dbReference>
<dbReference type="Gene3D" id="2.60.40.10">
    <property type="entry name" value="Immunoglobulins"/>
    <property type="match status" value="1"/>
</dbReference>
<dbReference type="InterPro" id="IPR044901">
    <property type="entry name" value="Trehalose_TreZ_E-set_sf"/>
</dbReference>
<dbReference type="InterPro" id="IPR013783">
    <property type="entry name" value="Ig-like_fold"/>
</dbReference>
<evidence type="ECO:0000256" key="7">
    <source>
        <dbReference type="ARBA" id="ARBA00022801"/>
    </source>
</evidence>
<dbReference type="InterPro" id="IPR017853">
    <property type="entry name" value="GH"/>
</dbReference>
<dbReference type="InterPro" id="IPR004193">
    <property type="entry name" value="Glyco_hydro_13_N"/>
</dbReference>
<evidence type="ECO:0000256" key="15">
    <source>
        <dbReference type="PIRSR" id="PIRSR006337-1"/>
    </source>
</evidence>
<evidence type="ECO:0000256" key="11">
    <source>
        <dbReference type="ARBA" id="ARBA00033284"/>
    </source>
</evidence>
<evidence type="ECO:0000313" key="19">
    <source>
        <dbReference type="Proteomes" id="UP000432089"/>
    </source>
</evidence>
<dbReference type="GO" id="GO:0033942">
    <property type="term" value="F:4-alpha-D-(1-&gt;4)-alpha-D-glucanotrehalose trehalohydrolase activity"/>
    <property type="evidence" value="ECO:0007669"/>
    <property type="project" value="UniProtKB-EC"/>
</dbReference>
<feature type="active site" description="Nucleophile" evidence="15">
    <location>
        <position position="268"/>
    </location>
</feature>
<comment type="caution">
    <text evidence="18">The sequence shown here is derived from an EMBL/GenBank/DDBJ whole genome shotgun (WGS) entry which is preliminary data.</text>
</comment>
<dbReference type="RefSeq" id="WP_150970270.1">
    <property type="nucleotide sequence ID" value="NZ_VZDO01000010.1"/>
</dbReference>
<dbReference type="InterPro" id="IPR006047">
    <property type="entry name" value="GH13_cat_dom"/>
</dbReference>
<dbReference type="CDD" id="cd02853">
    <property type="entry name" value="E_set_MTHase_like_N"/>
    <property type="match status" value="1"/>
</dbReference>
<dbReference type="Gene3D" id="3.20.20.80">
    <property type="entry name" value="Glycosidases"/>
    <property type="match status" value="1"/>
</dbReference>
<evidence type="ECO:0000256" key="1">
    <source>
        <dbReference type="ARBA" id="ARBA00004496"/>
    </source>
</evidence>
<dbReference type="Pfam" id="PF02922">
    <property type="entry name" value="CBM_48"/>
    <property type="match status" value="1"/>
</dbReference>
<evidence type="ECO:0000256" key="10">
    <source>
        <dbReference type="ARBA" id="ARBA00032057"/>
    </source>
</evidence>
<dbReference type="SMART" id="SM00642">
    <property type="entry name" value="Aamy"/>
    <property type="match status" value="1"/>
</dbReference>
<dbReference type="UniPathway" id="UPA00299"/>
<feature type="domain" description="Glycosyl hydrolase family 13 catalytic" evidence="17">
    <location>
        <begin position="99"/>
        <end position="466"/>
    </location>
</feature>
<evidence type="ECO:0000256" key="16">
    <source>
        <dbReference type="PIRSR" id="PIRSR006337-3"/>
    </source>
</evidence>
<reference evidence="18 19" key="1">
    <citation type="submission" date="2019-09" db="EMBL/GenBank/DDBJ databases">
        <title>YIM 132180 draft genome.</title>
        <authorList>
            <person name="Zhang K."/>
        </authorList>
    </citation>
    <scope>NUCLEOTIDE SEQUENCE [LARGE SCALE GENOMIC DNA]</scope>
    <source>
        <strain evidence="18 19">YIM 132180</strain>
    </source>
</reference>
<sequence length="623" mass="69852">MTEGTARVHLDSDWGPNVVEDGVRFRVWAPAKESIELAYGSQDAPSFLPMHQVAGGWWEVVTRDVPFGGGYAFRIDGDAVVADPAARAQMVDVHSFSKLVDPRAYEWKRPDWRGRPLEECVFYELHTGTFTPEGTFEAIIHRLDYLKDTGITAIELLPIAEFGGQRGWGYDGTLLYCPHGGYGGVEGLKRLVDAAHERGLMVFLDCVYNHFGPDGNYLNAYAPEFFHPEIMTPWGPAIAYDERPVREFMIDNALYWIGECMIDGLRLDAIDSIKDRSEVDIIAELAARVRQAFPGRHVHLTSEDARNITWHIERGTDGRPKLISAEWNDDFHHCCHVLTTGENEGYYADYQPGNARQLARCLAEGFVYQGQYSGERETHVGHPSAHLPPTAFVNFIQNHDQIGNRAFGDRLTTLTTHAQMRCLQAILLLSPQLPLLFQGEEYGETQPFCFFTDFHGELGKAVSDGRKAEFKAFAAYEKEGHSVVPDPNDRSTFEDSKLRWERLREPDHAAHHAAVRELLRIRREEVMPLLRDVPAGGGSYYATDSRAFEVCWSLGQGAAMHLFANLDDEPWGLPGTITSGERMEGRTIFTTSPEAEDSLRQGVLPGTSVVVRLAERLRIGVAS</sequence>
<dbReference type="GO" id="GO:0005737">
    <property type="term" value="C:cytoplasm"/>
    <property type="evidence" value="ECO:0007669"/>
    <property type="project" value="UniProtKB-SubCell"/>
</dbReference>
<evidence type="ECO:0000256" key="12">
    <source>
        <dbReference type="ARBA" id="ARBA00034013"/>
    </source>
</evidence>
<evidence type="ECO:0000256" key="6">
    <source>
        <dbReference type="ARBA" id="ARBA00022490"/>
    </source>
</evidence>
<keyword evidence="6" id="KW-0963">Cytoplasm</keyword>
<evidence type="ECO:0000256" key="14">
    <source>
        <dbReference type="PIRNR" id="PIRNR006337"/>
    </source>
</evidence>
<protein>
    <recommendedName>
        <fullName evidence="5 13">Malto-oligosyltrehalose trehalohydrolase</fullName>
        <shortName evidence="14">MTHase</shortName>
        <ecNumber evidence="4 13">3.2.1.141</ecNumber>
    </recommendedName>
    <alternativeName>
        <fullName evidence="11 14">4-alpha-D-((1-&gt;4)-alpha-D-glucano)trehalose trehalohydrolase</fullName>
    </alternativeName>
    <alternativeName>
        <fullName evidence="10 14">Maltooligosyl trehalose trehalohydrolase</fullName>
    </alternativeName>
</protein>
<dbReference type="Proteomes" id="UP000432089">
    <property type="component" value="Unassembled WGS sequence"/>
</dbReference>
<dbReference type="CDD" id="cd11325">
    <property type="entry name" value="AmyAc_GTHase"/>
    <property type="match status" value="1"/>
</dbReference>
<comment type="pathway">
    <text evidence="2 14">Glycan biosynthesis; trehalose biosynthesis.</text>
</comment>
<comment type="subcellular location">
    <subcellularLocation>
        <location evidence="1 15">Cytoplasm</location>
    </subcellularLocation>
</comment>
<dbReference type="SUPFAM" id="SSF81296">
    <property type="entry name" value="E set domains"/>
    <property type="match status" value="1"/>
</dbReference>
<dbReference type="EC" id="3.2.1.141" evidence="4 13"/>
<evidence type="ECO:0000256" key="13">
    <source>
        <dbReference type="NCBIfam" id="TIGR02402"/>
    </source>
</evidence>
<dbReference type="PANTHER" id="PTHR43002">
    <property type="entry name" value="GLYCOGEN DEBRANCHING ENZYME"/>
    <property type="match status" value="1"/>
</dbReference>
<gene>
    <name evidence="18" type="primary">treZ</name>
    <name evidence="18" type="ORF">F6X38_13055</name>
</gene>
<evidence type="ECO:0000256" key="5">
    <source>
        <dbReference type="ARBA" id="ARBA00015938"/>
    </source>
</evidence>
<evidence type="ECO:0000256" key="9">
    <source>
        <dbReference type="ARBA" id="ARBA00023295"/>
    </source>
</evidence>
<keyword evidence="19" id="KW-1185">Reference proteome</keyword>
<dbReference type="AlphaFoldDB" id="A0A7V7TW44"/>
<dbReference type="EMBL" id="VZDO01000010">
    <property type="protein sequence ID" value="KAB0679265.1"/>
    <property type="molecule type" value="Genomic_DNA"/>
</dbReference>
<feature type="site" description="Transition state stabilizer" evidence="16">
    <location>
        <position position="400"/>
    </location>
</feature>
<proteinExistence type="inferred from homology"/>
<feature type="active site" description="Proton donor" evidence="15">
    <location>
        <position position="303"/>
    </location>
</feature>
<evidence type="ECO:0000259" key="17">
    <source>
        <dbReference type="SMART" id="SM00642"/>
    </source>
</evidence>